<dbReference type="Proteomes" id="UP001519288">
    <property type="component" value="Unassembled WGS sequence"/>
</dbReference>
<gene>
    <name evidence="2" type="ORF">J2Z69_000279</name>
</gene>
<keyword evidence="3" id="KW-1185">Reference proteome</keyword>
<proteinExistence type="predicted"/>
<evidence type="ECO:0000259" key="1">
    <source>
        <dbReference type="Pfam" id="PF06114"/>
    </source>
</evidence>
<dbReference type="EMBL" id="JAGGLD010000001">
    <property type="protein sequence ID" value="MBP1999260.1"/>
    <property type="molecule type" value="Genomic_DNA"/>
</dbReference>
<evidence type="ECO:0000313" key="2">
    <source>
        <dbReference type="EMBL" id="MBP1999260.1"/>
    </source>
</evidence>
<name>A0ABS4JC57_9BACL</name>
<accession>A0ABS4JC57</accession>
<reference evidence="2 3" key="1">
    <citation type="submission" date="2021-03" db="EMBL/GenBank/DDBJ databases">
        <title>Genomic Encyclopedia of Type Strains, Phase IV (KMG-IV): sequencing the most valuable type-strain genomes for metagenomic binning, comparative biology and taxonomic classification.</title>
        <authorList>
            <person name="Goeker M."/>
        </authorList>
    </citation>
    <scope>NUCLEOTIDE SEQUENCE [LARGE SCALE GENOMIC DNA]</scope>
    <source>
        <strain evidence="2 3">DSM 26806</strain>
    </source>
</reference>
<feature type="domain" description="IrrE N-terminal-like" evidence="1">
    <location>
        <begin position="49"/>
        <end position="147"/>
    </location>
</feature>
<sequence>MMDLSLYRETELEHWISIRYQQHGILTANDLEIEHVAEAFGIDIVIYQGKPFSCNISNVIFLPHCIDKETQRLIFFHELCHVLRHAGDQTQMHELFHQQQEMEAERFLAYAAAPFFMIAAIDLEESLKDAVEQISSEFHLPHTIAHARLIQIQNRILHHILWMDDFQRNLVSKTLTLSEATQSLLQKLHTQLNKE</sequence>
<evidence type="ECO:0000313" key="3">
    <source>
        <dbReference type="Proteomes" id="UP001519288"/>
    </source>
</evidence>
<protein>
    <submittedName>
        <fullName evidence="2">Zn-dependent peptidase ImmA (M78 family)</fullName>
    </submittedName>
</protein>
<dbReference type="Pfam" id="PF06114">
    <property type="entry name" value="Peptidase_M78"/>
    <property type="match status" value="1"/>
</dbReference>
<organism evidence="2 3">
    <name type="scientific">Paenibacillus shirakamiensis</name>
    <dbReference type="NCBI Taxonomy" id="1265935"/>
    <lineage>
        <taxon>Bacteria</taxon>
        <taxon>Bacillati</taxon>
        <taxon>Bacillota</taxon>
        <taxon>Bacilli</taxon>
        <taxon>Bacillales</taxon>
        <taxon>Paenibacillaceae</taxon>
        <taxon>Paenibacillus</taxon>
    </lineage>
</organism>
<dbReference type="InterPro" id="IPR010359">
    <property type="entry name" value="IrrE_HExxH"/>
</dbReference>
<comment type="caution">
    <text evidence="2">The sequence shown here is derived from an EMBL/GenBank/DDBJ whole genome shotgun (WGS) entry which is preliminary data.</text>
</comment>